<keyword evidence="2" id="KW-1185">Reference proteome</keyword>
<gene>
    <name evidence="1" type="ORF">CEUTPL_LOCUS12119</name>
</gene>
<dbReference type="OrthoDB" id="6773400at2759"/>
<sequence length="227" mass="26354">MADLSEEGSSSDEEFEDIKDKQFIFIQKLKEHKIVFNKSQVPQVKLEKQAALTILVKQYREIFNVLLTTKQLAKKISNMKAEIKKKFDVNKTGNKPLIYKDWEKLLMDMLDVKKNPVFNKIPGAISVGDDEQMIRDKPSTSSNDIFITKDEACSTTPRKKIKISDKLPETDETRNLSTVELQRLVLLEQLKLCRMQQGEILRRKQESDDTFHVNNVVMENGKKFFQL</sequence>
<dbReference type="EMBL" id="OU892283">
    <property type="protein sequence ID" value="CAG9771690.1"/>
    <property type="molecule type" value="Genomic_DNA"/>
</dbReference>
<proteinExistence type="predicted"/>
<organism evidence="1 2">
    <name type="scientific">Ceutorhynchus assimilis</name>
    <name type="common">cabbage seed weevil</name>
    <dbReference type="NCBI Taxonomy" id="467358"/>
    <lineage>
        <taxon>Eukaryota</taxon>
        <taxon>Metazoa</taxon>
        <taxon>Ecdysozoa</taxon>
        <taxon>Arthropoda</taxon>
        <taxon>Hexapoda</taxon>
        <taxon>Insecta</taxon>
        <taxon>Pterygota</taxon>
        <taxon>Neoptera</taxon>
        <taxon>Endopterygota</taxon>
        <taxon>Coleoptera</taxon>
        <taxon>Polyphaga</taxon>
        <taxon>Cucujiformia</taxon>
        <taxon>Curculionidae</taxon>
        <taxon>Ceutorhynchinae</taxon>
        <taxon>Ceutorhynchus</taxon>
    </lineage>
</organism>
<dbReference type="Proteomes" id="UP001152799">
    <property type="component" value="Chromosome 7"/>
</dbReference>
<protein>
    <submittedName>
        <fullName evidence="1">Uncharacterized protein</fullName>
    </submittedName>
</protein>
<dbReference type="AlphaFoldDB" id="A0A9N9MYI9"/>
<name>A0A9N9MYI9_9CUCU</name>
<evidence type="ECO:0000313" key="1">
    <source>
        <dbReference type="EMBL" id="CAG9771690.1"/>
    </source>
</evidence>
<accession>A0A9N9MYI9</accession>
<evidence type="ECO:0000313" key="2">
    <source>
        <dbReference type="Proteomes" id="UP001152799"/>
    </source>
</evidence>
<reference evidence="1" key="1">
    <citation type="submission" date="2022-01" db="EMBL/GenBank/DDBJ databases">
        <authorList>
            <person name="King R."/>
        </authorList>
    </citation>
    <scope>NUCLEOTIDE SEQUENCE</scope>
</reference>